<reference evidence="2" key="8">
    <citation type="journal article" date="2005" name="Science">
        <title>Antisense Transcription in the Mammalian Transcriptome.</title>
        <authorList>
            <consortium name="RIKEN Genome Exploration Research Group and Genome Science Group (Genome Network Project Core Group) and the FANTOM Consortium"/>
        </authorList>
    </citation>
    <scope>NUCLEOTIDE SEQUENCE</scope>
    <source>
        <strain evidence="2">DBA/2</strain>
    </source>
</reference>
<reference evidence="2" key="1">
    <citation type="journal article" date="1999" name="Methods Enzymol.">
        <title>High-efficiency full-length cDNA cloning.</title>
        <authorList>
            <person name="Carninci P."/>
            <person name="Hayashizaki Y."/>
        </authorList>
    </citation>
    <scope>NUCLEOTIDE SEQUENCE</scope>
    <source>
        <strain evidence="2">DBA/2</strain>
    </source>
</reference>
<dbReference type="OrthoDB" id="6077919at2759"/>
<dbReference type="InterPro" id="IPR001909">
    <property type="entry name" value="KRAB"/>
</dbReference>
<reference evidence="2" key="4">
    <citation type="journal article" date="2001" name="Nature">
        <title>Functional annotation of a full-length mouse cDNA collection.</title>
        <authorList>
            <consortium name="The RIKEN Genome Exploration Research Group Phase II Team and the FANTOM Consortium"/>
        </authorList>
    </citation>
    <scope>NUCLEOTIDE SEQUENCE</scope>
    <source>
        <strain evidence="2">DBA/2</strain>
    </source>
</reference>
<feature type="domain" description="KRAB" evidence="1">
    <location>
        <begin position="51"/>
        <end position="131"/>
    </location>
</feature>
<protein>
    <recommendedName>
        <fullName evidence="1">KRAB domain-containing protein</fullName>
    </recommendedName>
</protein>
<dbReference type="EMBL" id="AK167780">
    <property type="protein sequence ID" value="BAE39812.1"/>
    <property type="molecule type" value="mRNA"/>
</dbReference>
<gene>
    <name evidence="3" type="primary">Zfp944</name>
</gene>
<dbReference type="PANTHER" id="PTHR23232:SF150">
    <property type="entry name" value="ZINC FINGER PROTEIN 993-RELATED"/>
    <property type="match status" value="1"/>
</dbReference>
<dbReference type="AGR" id="MGI:2442394"/>
<dbReference type="CDD" id="cd07765">
    <property type="entry name" value="KRAB_A-box"/>
    <property type="match status" value="1"/>
</dbReference>
<dbReference type="InterPro" id="IPR050169">
    <property type="entry name" value="Krueppel_C2H2_ZnF"/>
</dbReference>
<evidence type="ECO:0000259" key="1">
    <source>
        <dbReference type="PROSITE" id="PS50805"/>
    </source>
</evidence>
<dbReference type="PANTHER" id="PTHR23232">
    <property type="entry name" value="KRAB DOMAIN C2H2 ZINC FINGER"/>
    <property type="match status" value="1"/>
</dbReference>
<reference evidence="2" key="3">
    <citation type="journal article" date="2000" name="Genome Res.">
        <title>RIKEN integrated sequence analysis (RISA) system--384-format sequencing pipeline with 384 multicapillary sequencer.</title>
        <authorList>
            <person name="Shibata K."/>
            <person name="Itoh M."/>
            <person name="Aizawa K."/>
            <person name="Nagaoka S."/>
            <person name="Sasaki N."/>
            <person name="Carninci P."/>
            <person name="Konno H."/>
            <person name="Akiyama J."/>
            <person name="Nishi K."/>
            <person name="Kitsunai T."/>
            <person name="Tashiro H."/>
            <person name="Itoh M."/>
            <person name="Sumi N."/>
            <person name="Ishii Y."/>
            <person name="Nakamura S."/>
            <person name="Hazama M."/>
            <person name="Nishine T."/>
            <person name="Harada A."/>
            <person name="Yamamoto R."/>
            <person name="Matsumoto H."/>
            <person name="Sakaguchi S."/>
            <person name="Ikegami T."/>
            <person name="Kashiwagi K."/>
            <person name="Fujiwake S."/>
            <person name="Inoue K."/>
            <person name="Togawa Y."/>
            <person name="Izawa M."/>
            <person name="Ohara E."/>
            <person name="Watahiki M."/>
            <person name="Yoneda Y."/>
            <person name="Ishikawa T."/>
            <person name="Ozawa K."/>
            <person name="Tanaka T."/>
            <person name="Matsuura S."/>
            <person name="Kawai J."/>
            <person name="Okazaki Y."/>
            <person name="Muramatsu M."/>
            <person name="Inoue Y."/>
            <person name="Kira A."/>
            <person name="Hayashizaki Y."/>
        </authorList>
    </citation>
    <scope>NUCLEOTIDE SEQUENCE</scope>
    <source>
        <strain evidence="2">DBA/2</strain>
    </source>
</reference>
<reference evidence="2" key="5">
    <citation type="journal article" date="2002" name="Nature">
        <title>Analysis of the mouse transcriptome based on functional annotation of 60,770 full-length cDNAs.</title>
        <authorList>
            <consortium name="The FANTOM Consortium and the RIKEN Genome Exploration Research Group Phase I and II Team"/>
        </authorList>
    </citation>
    <scope>NUCLEOTIDE SEQUENCE</scope>
    <source>
        <strain evidence="2">DBA/2</strain>
    </source>
</reference>
<dbReference type="Pfam" id="PF01352">
    <property type="entry name" value="KRAB"/>
    <property type="match status" value="1"/>
</dbReference>
<dbReference type="Gene3D" id="6.10.140.140">
    <property type="match status" value="1"/>
</dbReference>
<dbReference type="InterPro" id="IPR036051">
    <property type="entry name" value="KRAB_dom_sf"/>
</dbReference>
<reference evidence="2" key="6">
    <citation type="submission" date="2004-04" db="EMBL/GenBank/DDBJ databases">
        <authorList>
            <person name="Arakawa T."/>
            <person name="Carninci P."/>
            <person name="Fukuda S."/>
            <person name="Hashizume W."/>
            <person name="Hayashida K."/>
            <person name="Hori F."/>
            <person name="Iida J."/>
            <person name="Imamura K."/>
            <person name="Imotani K."/>
            <person name="Itoh M."/>
            <person name="Kanagawa S."/>
            <person name="Kawai J."/>
            <person name="Kojima M."/>
            <person name="Konno H."/>
            <person name="Murata M."/>
            <person name="Nakamura M."/>
            <person name="Ninomiya N."/>
            <person name="Nishiyori H."/>
            <person name="Nomura K."/>
            <person name="Ohno M."/>
            <person name="Sakazume N."/>
            <person name="Sano H."/>
            <person name="Sasaki D."/>
            <person name="Shibata K."/>
            <person name="Shiraki T."/>
            <person name="Tagami M."/>
            <person name="Tagami Y."/>
            <person name="Waki K."/>
            <person name="Watahiki A."/>
            <person name="Muramatsu M."/>
            <person name="Hayashizaki Y."/>
        </authorList>
    </citation>
    <scope>NUCLEOTIDE SEQUENCE</scope>
    <source>
        <strain evidence="2">DBA/2</strain>
    </source>
</reference>
<sequence>MKTEETIAKDPDADIQLDQHHVLKILSFFKTWRRTIRRMDVSLVNAPQGQLTFKDVAVDFSQEEWECLDCAQRALYMDVMLENYNNLFFVGKNTLLVEFLIHFLNLPIVCLCYLSEKSKNSQNEGNSSYKLFIVFLLHFSTFF</sequence>
<dbReference type="MGI" id="MGI:2442394">
    <property type="gene designation" value="Zfp944"/>
</dbReference>
<dbReference type="PROSITE" id="PS50805">
    <property type="entry name" value="KRAB"/>
    <property type="match status" value="1"/>
</dbReference>
<evidence type="ECO:0000313" key="3">
    <source>
        <dbReference type="MGI" id="MGI:2442394"/>
    </source>
</evidence>
<proteinExistence type="evidence at transcript level"/>
<dbReference type="GO" id="GO:0006355">
    <property type="term" value="P:regulation of DNA-templated transcription"/>
    <property type="evidence" value="ECO:0007669"/>
    <property type="project" value="InterPro"/>
</dbReference>
<dbReference type="AlphaFoldDB" id="Q3TIN4"/>
<reference evidence="2" key="7">
    <citation type="journal article" date="2005" name="Science">
        <title>The Transcriptional Landscape of the Mammalian Genome.</title>
        <authorList>
            <consortium name="The FANTOM Consortium"/>
            <consortium name="Riken Genome Exploration Research Group and Genome Science Group (Genome Network Project Core Group)"/>
        </authorList>
    </citation>
    <scope>NUCLEOTIDE SEQUENCE</scope>
    <source>
        <strain evidence="2">DBA/2</strain>
    </source>
</reference>
<name>Q3TIN4_MOUSE</name>
<dbReference type="SMART" id="SM00349">
    <property type="entry name" value="KRAB"/>
    <property type="match status" value="1"/>
</dbReference>
<dbReference type="SUPFAM" id="SSF109640">
    <property type="entry name" value="KRAB domain (Kruppel-associated box)"/>
    <property type="match status" value="1"/>
</dbReference>
<evidence type="ECO:0000313" key="2">
    <source>
        <dbReference type="EMBL" id="BAE39812.1"/>
    </source>
</evidence>
<organism evidence="2">
    <name type="scientific">Mus musculus</name>
    <name type="common">Mouse</name>
    <dbReference type="NCBI Taxonomy" id="10090"/>
    <lineage>
        <taxon>Eukaryota</taxon>
        <taxon>Metazoa</taxon>
        <taxon>Chordata</taxon>
        <taxon>Craniata</taxon>
        <taxon>Vertebrata</taxon>
        <taxon>Euteleostomi</taxon>
        <taxon>Mammalia</taxon>
        <taxon>Eutheria</taxon>
        <taxon>Euarchontoglires</taxon>
        <taxon>Glires</taxon>
        <taxon>Rodentia</taxon>
        <taxon>Myomorpha</taxon>
        <taxon>Muroidea</taxon>
        <taxon>Muridae</taxon>
        <taxon>Murinae</taxon>
        <taxon>Mus</taxon>
        <taxon>Mus</taxon>
    </lineage>
</organism>
<accession>Q3TIN4</accession>
<reference evidence="2" key="2">
    <citation type="journal article" date="2000" name="Genome Res.">
        <title>Normalization and subtraction of cap-trapper-selected cDNAs to prepare full-length cDNA libraries for rapid discovery of new genes.</title>
        <authorList>
            <person name="Carninci P."/>
            <person name="Shibata Y."/>
            <person name="Hayatsu N."/>
            <person name="Sugahara Y."/>
            <person name="Shibata K."/>
            <person name="Itoh M."/>
            <person name="Konno H."/>
            <person name="Okazaki Y."/>
            <person name="Muramatsu M."/>
            <person name="Hayashizaki Y."/>
        </authorList>
    </citation>
    <scope>NUCLEOTIDE SEQUENCE</scope>
    <source>
        <strain evidence="2">DBA/2</strain>
    </source>
</reference>